<dbReference type="Proteomes" id="UP001165960">
    <property type="component" value="Unassembled WGS sequence"/>
</dbReference>
<reference evidence="1" key="1">
    <citation type="submission" date="2022-04" db="EMBL/GenBank/DDBJ databases">
        <title>Genome of the entomopathogenic fungus Entomophthora muscae.</title>
        <authorList>
            <person name="Elya C."/>
            <person name="Lovett B.R."/>
            <person name="Lee E."/>
            <person name="Macias A.M."/>
            <person name="Hajek A.E."/>
            <person name="De Bivort B.L."/>
            <person name="Kasson M.T."/>
            <person name="De Fine Licht H.H."/>
            <person name="Stajich J.E."/>
        </authorList>
    </citation>
    <scope>NUCLEOTIDE SEQUENCE</scope>
    <source>
        <strain evidence="1">Berkeley</strain>
    </source>
</reference>
<gene>
    <name evidence="1" type="primary">TRM6_3</name>
    <name evidence="1" type="ORF">DSO57_1012758</name>
</gene>
<dbReference type="EMBL" id="QTSX02002886">
    <property type="protein sequence ID" value="KAJ9073763.1"/>
    <property type="molecule type" value="Genomic_DNA"/>
</dbReference>
<evidence type="ECO:0000313" key="1">
    <source>
        <dbReference type="EMBL" id="KAJ9073763.1"/>
    </source>
</evidence>
<evidence type="ECO:0000313" key="2">
    <source>
        <dbReference type="Proteomes" id="UP001165960"/>
    </source>
</evidence>
<sequence length="419" mass="47058">MIDQDLIKPGHNVLIKMPSSNVKMVLMKENSIISLGKFGKFPCKDILGKPFGLSYNVVKDRAVVRQQAAVNDEIVETAANNQNALDDSANQKLSYEEIEQLKKSTTEGDLEADKIVETVVANHSKFDEKTEYSKAKYIKRKEAKFLRFFTALKPNIYNMSEFFFKKNPTKIKELRMDTLSQLLTFGNVFPGCRLLVVDDTQGLVVASILERLGGVGEAICIHETEFANYDIVRFFNFNPAIVKPMFTIRWDKLQSDYVASPREEVDGEVDSEKALKRRQAQKAFQDKRDEILKGGFDGLIIASSTTHPLGILESLAPLVAPSRQVVMYSMYKEPLLETLLKMREASCFLNPTITDCWLRQYQVLPGRSHPDMGSPGASGFLLTTTTILDRGDATPISSKVINPATKKARLDKEELETAL</sequence>
<name>A0ACC2TGG3_9FUNG</name>
<protein>
    <submittedName>
        <fullName evidence="1">tRNA (Adenine(58)-N(1))-methyltransferase non-catalytic subunit trm6</fullName>
    </submittedName>
</protein>
<keyword evidence="2" id="KW-1185">Reference proteome</keyword>
<proteinExistence type="predicted"/>
<comment type="caution">
    <text evidence="1">The sequence shown here is derived from an EMBL/GenBank/DDBJ whole genome shotgun (WGS) entry which is preliminary data.</text>
</comment>
<accession>A0ACC2TGG3</accession>
<organism evidence="1 2">
    <name type="scientific">Entomophthora muscae</name>
    <dbReference type="NCBI Taxonomy" id="34485"/>
    <lineage>
        <taxon>Eukaryota</taxon>
        <taxon>Fungi</taxon>
        <taxon>Fungi incertae sedis</taxon>
        <taxon>Zoopagomycota</taxon>
        <taxon>Entomophthoromycotina</taxon>
        <taxon>Entomophthoromycetes</taxon>
        <taxon>Entomophthorales</taxon>
        <taxon>Entomophthoraceae</taxon>
        <taxon>Entomophthora</taxon>
    </lineage>
</organism>